<dbReference type="AlphaFoldDB" id="F4PKV8"/>
<dbReference type="GeneID" id="14876229"/>
<protein>
    <submittedName>
        <fullName evidence="1">Uncharacterized protein</fullName>
    </submittedName>
</protein>
<dbReference type="Proteomes" id="UP000007797">
    <property type="component" value="Unassembled WGS sequence"/>
</dbReference>
<accession>F4PKV8</accession>
<proteinExistence type="predicted"/>
<gene>
    <name evidence="1" type="ORF">DFA_06380</name>
</gene>
<evidence type="ECO:0000313" key="1">
    <source>
        <dbReference type="EMBL" id="EGG24232.1"/>
    </source>
</evidence>
<organism evidence="1 2">
    <name type="scientific">Cavenderia fasciculata</name>
    <name type="common">Slime mold</name>
    <name type="synonym">Dictyostelium fasciculatum</name>
    <dbReference type="NCBI Taxonomy" id="261658"/>
    <lineage>
        <taxon>Eukaryota</taxon>
        <taxon>Amoebozoa</taxon>
        <taxon>Evosea</taxon>
        <taxon>Eumycetozoa</taxon>
        <taxon>Dictyostelia</taxon>
        <taxon>Acytosteliales</taxon>
        <taxon>Cavenderiaceae</taxon>
        <taxon>Cavenderia</taxon>
    </lineage>
</organism>
<dbReference type="EMBL" id="GL883007">
    <property type="protein sequence ID" value="EGG24232.1"/>
    <property type="molecule type" value="Genomic_DNA"/>
</dbReference>
<evidence type="ECO:0000313" key="2">
    <source>
        <dbReference type="Proteomes" id="UP000007797"/>
    </source>
</evidence>
<keyword evidence="2" id="KW-1185">Reference proteome</keyword>
<dbReference type="KEGG" id="dfa:DFA_06380"/>
<name>F4PKV8_CACFS</name>
<reference evidence="2" key="1">
    <citation type="journal article" date="2011" name="Genome Res.">
        <title>Phylogeny-wide analysis of social amoeba genomes highlights ancient origins for complex intercellular communication.</title>
        <authorList>
            <person name="Heidel A.J."/>
            <person name="Lawal H.M."/>
            <person name="Felder M."/>
            <person name="Schilde C."/>
            <person name="Helps N.R."/>
            <person name="Tunggal B."/>
            <person name="Rivero F."/>
            <person name="John U."/>
            <person name="Schleicher M."/>
            <person name="Eichinger L."/>
            <person name="Platzer M."/>
            <person name="Noegel A.A."/>
            <person name="Schaap P."/>
            <person name="Gloeckner G."/>
        </authorList>
    </citation>
    <scope>NUCLEOTIDE SEQUENCE [LARGE SCALE GENOMIC DNA]</scope>
    <source>
        <strain evidence="2">SH3</strain>
    </source>
</reference>
<dbReference type="RefSeq" id="XP_004362083.1">
    <property type="nucleotide sequence ID" value="XM_004362026.1"/>
</dbReference>
<sequence length="299" mass="35303">MIIQCIQYGRREILFDIIDDVGDSLLSYLKASNEPIKLKVEGNLKNQIIDNIIVDLAKKLSIPQFKEIFLRGSSTQFLFYYMDSLIAILEKEIFHRIYSDKFSDYIDILEHFTDEQIHIRYQSLVQYEEKYHKKIKMTDTTLKSYFSHPPNTDLYTTTLWYKAMFIHNYSVNLNFIILYLLDGCGFSSICQYGRLELVQQSLKILKQHPRGFVEHYPKVQRINFLSKDIEVLEFLRTEVFSFDSLLNHDPDKIDLSPIDISDINLDFRVIKFFADNARFLSILFKVTNAVLISLLWDIT</sequence>